<dbReference type="PANTHER" id="PTHR24247:SF257">
    <property type="entry name" value="OCTOPAMINE RECEPTOR OAMB"/>
    <property type="match status" value="1"/>
</dbReference>
<sequence>MSVLVILTIMGNLLVIAAVYKNTNLQTITNYFIVSLAVTDGLIGFGTFPTLLMIQRPGVFYATGTCFMLIVLSLTPYCVSIYNLFAIAVDRYIAIIYPLHHLRWVTAPRAKAVIVLTWIASFLIMVGIVLLSKHSNYIEEIDCRLWNELIPLGVHILAFFTLFGIPLVIMIVMYIRIFLTARKQMRIIRAQLQVSGQETVEIHGKLKSAVMPCVVLGAFVVCWIPQLIFMLHTETNYCTRYSFNVVADIFVVMNSAINPLIYGWYNKEFRHAFKKMVII</sequence>
<comment type="subcellular location">
    <subcellularLocation>
        <location evidence="1">Cell membrane</location>
        <topology evidence="1">Multi-pass membrane protein</topology>
    </subcellularLocation>
</comment>
<keyword evidence="4 10" id="KW-1133">Transmembrane helix</keyword>
<dbReference type="PANTHER" id="PTHR24247">
    <property type="entry name" value="5-HYDROXYTRYPTAMINE RECEPTOR"/>
    <property type="match status" value="1"/>
</dbReference>
<dbReference type="InterPro" id="IPR000276">
    <property type="entry name" value="GPCR_Rhodpsn"/>
</dbReference>
<name>A0ABM0GKD1_SACKO</name>
<evidence type="ECO:0000313" key="14">
    <source>
        <dbReference type="RefSeq" id="XP_002731790.2"/>
    </source>
</evidence>
<evidence type="ECO:0000313" key="13">
    <source>
        <dbReference type="Proteomes" id="UP000694865"/>
    </source>
</evidence>
<keyword evidence="11" id="KW-0732">Signal</keyword>
<feature type="domain" description="G-protein coupled receptors family 1 profile" evidence="12">
    <location>
        <begin position="11"/>
        <end position="262"/>
    </location>
</feature>
<gene>
    <name evidence="14" type="primary">LOC100374360</name>
</gene>
<feature type="transmembrane region" description="Helical" evidence="10">
    <location>
        <begin position="33"/>
        <end position="52"/>
    </location>
</feature>
<keyword evidence="6 10" id="KW-0472">Membrane</keyword>
<evidence type="ECO:0000256" key="10">
    <source>
        <dbReference type="SAM" id="Phobius"/>
    </source>
</evidence>
<evidence type="ECO:0000256" key="11">
    <source>
        <dbReference type="SAM" id="SignalP"/>
    </source>
</evidence>
<evidence type="ECO:0000256" key="3">
    <source>
        <dbReference type="ARBA" id="ARBA00022692"/>
    </source>
</evidence>
<evidence type="ECO:0000256" key="4">
    <source>
        <dbReference type="ARBA" id="ARBA00022989"/>
    </source>
</evidence>
<feature type="transmembrane region" description="Helical" evidence="10">
    <location>
        <begin position="152"/>
        <end position="179"/>
    </location>
</feature>
<evidence type="ECO:0000256" key="2">
    <source>
        <dbReference type="ARBA" id="ARBA00022475"/>
    </source>
</evidence>
<keyword evidence="2" id="KW-1003">Cell membrane</keyword>
<evidence type="ECO:0000256" key="1">
    <source>
        <dbReference type="ARBA" id="ARBA00004651"/>
    </source>
</evidence>
<keyword evidence="3 9" id="KW-0812">Transmembrane</keyword>
<dbReference type="PRINTS" id="PR00237">
    <property type="entry name" value="GPCRRHODOPSN"/>
</dbReference>
<dbReference type="PROSITE" id="PS00237">
    <property type="entry name" value="G_PROTEIN_RECEP_F1_1"/>
    <property type="match status" value="1"/>
</dbReference>
<keyword evidence="13" id="KW-1185">Reference proteome</keyword>
<dbReference type="GeneID" id="100374360"/>
<feature type="signal peptide" evidence="11">
    <location>
        <begin position="1"/>
        <end position="18"/>
    </location>
</feature>
<dbReference type="Proteomes" id="UP000694865">
    <property type="component" value="Unplaced"/>
</dbReference>
<reference evidence="14" key="1">
    <citation type="submission" date="2025-08" db="UniProtKB">
        <authorList>
            <consortium name="RefSeq"/>
        </authorList>
    </citation>
    <scope>IDENTIFICATION</scope>
    <source>
        <tissue evidence="14">Testes</tissue>
    </source>
</reference>
<keyword evidence="7 9" id="KW-0675">Receptor</keyword>
<evidence type="ECO:0000256" key="6">
    <source>
        <dbReference type="ARBA" id="ARBA00023136"/>
    </source>
</evidence>
<dbReference type="Pfam" id="PF00001">
    <property type="entry name" value="7tm_1"/>
    <property type="match status" value="1"/>
</dbReference>
<dbReference type="RefSeq" id="XP_002731790.2">
    <property type="nucleotide sequence ID" value="XM_002731744.2"/>
</dbReference>
<organism evidence="13 14">
    <name type="scientific">Saccoglossus kowalevskii</name>
    <name type="common">Acorn worm</name>
    <dbReference type="NCBI Taxonomy" id="10224"/>
    <lineage>
        <taxon>Eukaryota</taxon>
        <taxon>Metazoa</taxon>
        <taxon>Hemichordata</taxon>
        <taxon>Enteropneusta</taxon>
        <taxon>Harrimaniidae</taxon>
        <taxon>Saccoglossus</taxon>
    </lineage>
</organism>
<feature type="chain" id="PRO_5045979063" evidence="11">
    <location>
        <begin position="19"/>
        <end position="279"/>
    </location>
</feature>
<protein>
    <submittedName>
        <fullName evidence="14">Adenosine receptor A2a-like</fullName>
    </submittedName>
</protein>
<dbReference type="InterPro" id="IPR017452">
    <property type="entry name" value="GPCR_Rhodpsn_7TM"/>
</dbReference>
<dbReference type="Gene3D" id="1.20.1070.10">
    <property type="entry name" value="Rhodopsin 7-helix transmembrane proteins"/>
    <property type="match status" value="1"/>
</dbReference>
<dbReference type="SUPFAM" id="SSF81321">
    <property type="entry name" value="Family A G protein-coupled receptor-like"/>
    <property type="match status" value="1"/>
</dbReference>
<evidence type="ECO:0000256" key="5">
    <source>
        <dbReference type="ARBA" id="ARBA00023040"/>
    </source>
</evidence>
<evidence type="ECO:0000259" key="12">
    <source>
        <dbReference type="PROSITE" id="PS50262"/>
    </source>
</evidence>
<evidence type="ECO:0000256" key="9">
    <source>
        <dbReference type="RuleBase" id="RU000688"/>
    </source>
</evidence>
<proteinExistence type="inferred from homology"/>
<evidence type="ECO:0000256" key="8">
    <source>
        <dbReference type="ARBA" id="ARBA00023224"/>
    </source>
</evidence>
<dbReference type="SMART" id="SM01381">
    <property type="entry name" value="7TM_GPCR_Srsx"/>
    <property type="match status" value="1"/>
</dbReference>
<feature type="transmembrane region" description="Helical" evidence="10">
    <location>
        <begin position="209"/>
        <end position="229"/>
    </location>
</feature>
<comment type="similarity">
    <text evidence="9">Belongs to the G-protein coupled receptor 1 family.</text>
</comment>
<feature type="transmembrane region" description="Helical" evidence="10">
    <location>
        <begin position="241"/>
        <end position="265"/>
    </location>
</feature>
<keyword evidence="5 9" id="KW-0297">G-protein coupled receptor</keyword>
<dbReference type="PROSITE" id="PS50262">
    <property type="entry name" value="G_PROTEIN_RECEP_F1_2"/>
    <property type="match status" value="1"/>
</dbReference>
<feature type="transmembrane region" description="Helical" evidence="10">
    <location>
        <begin position="112"/>
        <end position="132"/>
    </location>
</feature>
<keyword evidence="8 9" id="KW-0807">Transducer</keyword>
<accession>A0ABM0GKD1</accession>
<evidence type="ECO:0000256" key="7">
    <source>
        <dbReference type="ARBA" id="ARBA00023170"/>
    </source>
</evidence>